<protein>
    <submittedName>
        <fullName evidence="2">Divalent cation tolerance protein</fullName>
    </submittedName>
</protein>
<evidence type="ECO:0000256" key="1">
    <source>
        <dbReference type="ARBA" id="ARBA00010169"/>
    </source>
</evidence>
<reference evidence="3" key="1">
    <citation type="submission" date="2016-10" db="EMBL/GenBank/DDBJ databases">
        <authorList>
            <person name="Varghese N."/>
            <person name="Submissions S."/>
        </authorList>
    </citation>
    <scope>NUCLEOTIDE SEQUENCE [LARGE SCALE GENOMIC DNA]</scope>
    <source>
        <strain evidence="3">KHC7</strain>
    </source>
</reference>
<proteinExistence type="inferred from homology"/>
<dbReference type="Proteomes" id="UP000199355">
    <property type="component" value="Unassembled WGS sequence"/>
</dbReference>
<evidence type="ECO:0000313" key="3">
    <source>
        <dbReference type="Proteomes" id="UP000199355"/>
    </source>
</evidence>
<name>A0A1G7L1E9_9BACT</name>
<dbReference type="RefSeq" id="WP_092153204.1">
    <property type="nucleotide sequence ID" value="NZ_FNBX01000005.1"/>
</dbReference>
<comment type="similarity">
    <text evidence="1">Belongs to the CutA family.</text>
</comment>
<sequence length="106" mass="11975">MSYLVYVTVPQKDAALRLARLLVERRLAAGANVLPGAFSVYRWQGKVREAEECLLLAQVSRAAFADVMALVRQEHPYQLPCVVALPLEDGLRPFLRWIDRNSRPLA</sequence>
<dbReference type="Pfam" id="PF03091">
    <property type="entry name" value="CutA1"/>
    <property type="match status" value="1"/>
</dbReference>
<organism evidence="2 3">
    <name type="scientific">Desulfovibrio legallii</name>
    <dbReference type="NCBI Taxonomy" id="571438"/>
    <lineage>
        <taxon>Bacteria</taxon>
        <taxon>Pseudomonadati</taxon>
        <taxon>Thermodesulfobacteriota</taxon>
        <taxon>Desulfovibrionia</taxon>
        <taxon>Desulfovibrionales</taxon>
        <taxon>Desulfovibrionaceae</taxon>
        <taxon>Desulfovibrio</taxon>
    </lineage>
</organism>
<dbReference type="InterPro" id="IPR011322">
    <property type="entry name" value="N-reg_PII-like_a/b"/>
</dbReference>
<accession>A0A1G7L1E9</accession>
<dbReference type="AlphaFoldDB" id="A0A1G7L1E9"/>
<dbReference type="SUPFAM" id="SSF54913">
    <property type="entry name" value="GlnB-like"/>
    <property type="match status" value="1"/>
</dbReference>
<dbReference type="GO" id="GO:0010038">
    <property type="term" value="P:response to metal ion"/>
    <property type="evidence" value="ECO:0007669"/>
    <property type="project" value="InterPro"/>
</dbReference>
<evidence type="ECO:0000313" key="2">
    <source>
        <dbReference type="EMBL" id="SDF43337.1"/>
    </source>
</evidence>
<dbReference type="OrthoDB" id="37622at2"/>
<gene>
    <name evidence="2" type="ORF">SAMN05192586_10585</name>
</gene>
<dbReference type="InterPro" id="IPR004323">
    <property type="entry name" value="Ion_tolerance_CutA"/>
</dbReference>
<dbReference type="InterPro" id="IPR015867">
    <property type="entry name" value="N-reg_PII/ATP_PRibTrfase_C"/>
</dbReference>
<dbReference type="PANTHER" id="PTHR23419:SF8">
    <property type="entry name" value="FI09726P"/>
    <property type="match status" value="1"/>
</dbReference>
<keyword evidence="3" id="KW-1185">Reference proteome</keyword>
<dbReference type="GO" id="GO:0005507">
    <property type="term" value="F:copper ion binding"/>
    <property type="evidence" value="ECO:0007669"/>
    <property type="project" value="TreeGrafter"/>
</dbReference>
<dbReference type="Gene3D" id="3.30.70.120">
    <property type="match status" value="1"/>
</dbReference>
<dbReference type="STRING" id="571438.SAMN05192586_10585"/>
<dbReference type="EMBL" id="FNBX01000005">
    <property type="protein sequence ID" value="SDF43337.1"/>
    <property type="molecule type" value="Genomic_DNA"/>
</dbReference>
<dbReference type="PANTHER" id="PTHR23419">
    <property type="entry name" value="DIVALENT CATION TOLERANCE CUTA-RELATED"/>
    <property type="match status" value="1"/>
</dbReference>